<evidence type="ECO:0000313" key="10">
    <source>
        <dbReference type="EMBL" id="RTH06095.1"/>
    </source>
</evidence>
<feature type="transmembrane region" description="Helical" evidence="8">
    <location>
        <begin position="128"/>
        <end position="146"/>
    </location>
</feature>
<evidence type="ECO:0000313" key="11">
    <source>
        <dbReference type="Proteomes" id="UP000053099"/>
    </source>
</evidence>
<reference evidence="10 12" key="2">
    <citation type="journal article" date="2019" name="Extremophiles">
        <title>Biogeography of thermophiles and predominance of Thermus scotoductus in domestic water heaters.</title>
        <authorList>
            <person name="Wilpiszeski R.L."/>
            <person name="Zhang Z."/>
            <person name="House C.H."/>
        </authorList>
    </citation>
    <scope>NUCLEOTIDE SEQUENCE [LARGE SCALE GENOMIC DNA]</scope>
    <source>
        <strain evidence="10 12">32_S32</strain>
    </source>
</reference>
<evidence type="ECO:0000256" key="6">
    <source>
        <dbReference type="ARBA" id="ARBA00022989"/>
    </source>
</evidence>
<dbReference type="PATRIC" id="fig|37636.3.peg.2492"/>
<gene>
    <name evidence="9" type="ORF">AN926_03770</name>
    <name evidence="10" type="ORF">CSW45_02310</name>
</gene>
<dbReference type="Proteomes" id="UP000286910">
    <property type="component" value="Unassembled WGS sequence"/>
</dbReference>
<evidence type="ECO:0000256" key="7">
    <source>
        <dbReference type="ARBA" id="ARBA00023136"/>
    </source>
</evidence>
<evidence type="ECO:0000313" key="12">
    <source>
        <dbReference type="Proteomes" id="UP000286910"/>
    </source>
</evidence>
<evidence type="ECO:0000256" key="1">
    <source>
        <dbReference type="ARBA" id="ARBA00004651"/>
    </source>
</evidence>
<organism evidence="9 11">
    <name type="scientific">Thermus scotoductus</name>
    <dbReference type="NCBI Taxonomy" id="37636"/>
    <lineage>
        <taxon>Bacteria</taxon>
        <taxon>Thermotogati</taxon>
        <taxon>Deinococcota</taxon>
        <taxon>Deinococci</taxon>
        <taxon>Thermales</taxon>
        <taxon>Thermaceae</taxon>
        <taxon>Thermus</taxon>
    </lineage>
</organism>
<comment type="subcellular location">
    <subcellularLocation>
        <location evidence="1">Cell membrane</location>
        <topology evidence="1">Multi-pass membrane protein</topology>
    </subcellularLocation>
</comment>
<evidence type="ECO:0000256" key="2">
    <source>
        <dbReference type="ARBA" id="ARBA00007776"/>
    </source>
</evidence>
<dbReference type="InterPro" id="IPR007227">
    <property type="entry name" value="Cell_shape_determining_MreD"/>
</dbReference>
<sequence length="152" mass="16882">MIGILLLFTLVLSGFLGALWPQGLMAPDLFLVLALLYARSLPYYLGLPWAFFLGLVQDLLGYGLLGLHAVGLLSASYAFYAASRRLAPGEAPGVLFAYLWAFLAKWGGYFLVAYWLRLELPPLSLLDLLLEGLFTLPFALLAWRFLSSPRRP</sequence>
<keyword evidence="6 8" id="KW-1133">Transmembrane helix</keyword>
<reference evidence="9 11" key="1">
    <citation type="submission" date="2015-09" db="EMBL/GenBank/DDBJ databases">
        <title>Draft genome sequence of Thermus scotoductus strain K1 isolated from a geothermal spring in Nagorno-Karabakh, Armenia.</title>
        <authorList>
            <person name="Saghatelyan A."/>
            <person name="Poghosyan L."/>
            <person name="Panosyan H."/>
            <person name="Birkeland N.-K."/>
        </authorList>
    </citation>
    <scope>NUCLEOTIDE SEQUENCE [LARGE SCALE GENOMIC DNA]</scope>
    <source>
        <strain evidence="9 11">K1</strain>
    </source>
</reference>
<feature type="transmembrane region" description="Helical" evidence="8">
    <location>
        <begin position="94"/>
        <end position="116"/>
    </location>
</feature>
<comment type="caution">
    <text evidence="9">The sequence shown here is derived from an EMBL/GenBank/DDBJ whole genome shotgun (WGS) entry which is preliminary data.</text>
</comment>
<feature type="transmembrane region" description="Helical" evidence="8">
    <location>
        <begin position="62"/>
        <end position="82"/>
    </location>
</feature>
<dbReference type="Pfam" id="PF04093">
    <property type="entry name" value="MreD"/>
    <property type="match status" value="1"/>
</dbReference>
<dbReference type="RefSeq" id="WP_054391763.1">
    <property type="nucleotide sequence ID" value="NZ_DAHVNI010000036.1"/>
</dbReference>
<name>A0A0N0ZRI2_THESC</name>
<evidence type="ECO:0000256" key="8">
    <source>
        <dbReference type="SAM" id="Phobius"/>
    </source>
</evidence>
<comment type="similarity">
    <text evidence="2">Belongs to the MreD family.</text>
</comment>
<keyword evidence="4 8" id="KW-0812">Transmembrane</keyword>
<dbReference type="AlphaFoldDB" id="A0A0N0ZRI2"/>
<dbReference type="Proteomes" id="UP000053099">
    <property type="component" value="Unassembled WGS sequence"/>
</dbReference>
<evidence type="ECO:0000256" key="4">
    <source>
        <dbReference type="ARBA" id="ARBA00022692"/>
    </source>
</evidence>
<keyword evidence="7 8" id="KW-0472">Membrane</keyword>
<keyword evidence="3" id="KW-1003">Cell membrane</keyword>
<evidence type="ECO:0000256" key="5">
    <source>
        <dbReference type="ARBA" id="ARBA00022960"/>
    </source>
</evidence>
<dbReference type="EMBL" id="PELR01000046">
    <property type="protein sequence ID" value="RTH06095.1"/>
    <property type="molecule type" value="Genomic_DNA"/>
</dbReference>
<dbReference type="EMBL" id="LJJR01000007">
    <property type="protein sequence ID" value="KPD32524.1"/>
    <property type="molecule type" value="Genomic_DNA"/>
</dbReference>
<accession>A0A0N0ZRI2</accession>
<protein>
    <submittedName>
        <fullName evidence="9">Rod shape-determining protein MreD</fullName>
    </submittedName>
</protein>
<dbReference type="GO" id="GO:0005886">
    <property type="term" value="C:plasma membrane"/>
    <property type="evidence" value="ECO:0007669"/>
    <property type="project" value="UniProtKB-SubCell"/>
</dbReference>
<keyword evidence="5" id="KW-0133">Cell shape</keyword>
<evidence type="ECO:0000313" key="9">
    <source>
        <dbReference type="EMBL" id="KPD32524.1"/>
    </source>
</evidence>
<evidence type="ECO:0000256" key="3">
    <source>
        <dbReference type="ARBA" id="ARBA00022475"/>
    </source>
</evidence>
<dbReference type="GO" id="GO:0008360">
    <property type="term" value="P:regulation of cell shape"/>
    <property type="evidence" value="ECO:0007669"/>
    <property type="project" value="UniProtKB-KW"/>
</dbReference>
<proteinExistence type="inferred from homology"/>